<dbReference type="RefSeq" id="WP_091291361.1">
    <property type="nucleotide sequence ID" value="NZ_FMDN01000002.1"/>
</dbReference>
<name>A0A1C5GWD2_9ACTN</name>
<dbReference type="EMBL" id="FMDN01000002">
    <property type="protein sequence ID" value="SCG38116.1"/>
    <property type="molecule type" value="Genomic_DNA"/>
</dbReference>
<dbReference type="GO" id="GO:0004518">
    <property type="term" value="F:nuclease activity"/>
    <property type="evidence" value="ECO:0007669"/>
    <property type="project" value="UniProtKB-KW"/>
</dbReference>
<dbReference type="STRING" id="47864.GA0070560_102215"/>
<reference evidence="9" key="1">
    <citation type="submission" date="2016-06" db="EMBL/GenBank/DDBJ databases">
        <authorList>
            <person name="Varghese N."/>
        </authorList>
    </citation>
    <scope>NUCLEOTIDE SEQUENCE [LARGE SCALE GENOMIC DNA]</scope>
    <source>
        <strain evidence="9">DSM 43171</strain>
    </source>
</reference>
<evidence type="ECO:0000256" key="4">
    <source>
        <dbReference type="ARBA" id="ARBA00022842"/>
    </source>
</evidence>
<dbReference type="Proteomes" id="UP000199408">
    <property type="component" value="Unassembled WGS sequence"/>
</dbReference>
<dbReference type="OrthoDB" id="113459at2"/>
<keyword evidence="4" id="KW-0460">Magnesium</keyword>
<evidence type="ECO:0000259" key="6">
    <source>
        <dbReference type="Pfam" id="PF13470"/>
    </source>
</evidence>
<evidence type="ECO:0000259" key="7">
    <source>
        <dbReference type="Pfam" id="PF26343"/>
    </source>
</evidence>
<keyword evidence="2" id="KW-0479">Metal-binding</keyword>
<keyword evidence="3" id="KW-0378">Hydrolase</keyword>
<dbReference type="GO" id="GO:0016787">
    <property type="term" value="F:hydrolase activity"/>
    <property type="evidence" value="ECO:0007669"/>
    <property type="project" value="UniProtKB-KW"/>
</dbReference>
<protein>
    <submittedName>
        <fullName evidence="8">Predicted nucleic acid-binding protein, contains PIN domain</fullName>
    </submittedName>
</protein>
<dbReference type="PANTHER" id="PTHR34610">
    <property type="entry name" value="SSL7007 PROTEIN"/>
    <property type="match status" value="1"/>
</dbReference>
<evidence type="ECO:0000256" key="1">
    <source>
        <dbReference type="ARBA" id="ARBA00022722"/>
    </source>
</evidence>
<feature type="region of interest" description="Disordered" evidence="5">
    <location>
        <begin position="186"/>
        <end position="206"/>
    </location>
</feature>
<accession>A0A1C5GWD2</accession>
<keyword evidence="9" id="KW-1185">Reference proteome</keyword>
<dbReference type="InterPro" id="IPR058652">
    <property type="entry name" value="VapC50_C"/>
</dbReference>
<evidence type="ECO:0000256" key="3">
    <source>
        <dbReference type="ARBA" id="ARBA00022801"/>
    </source>
</evidence>
<evidence type="ECO:0000256" key="5">
    <source>
        <dbReference type="SAM" id="MobiDB-lite"/>
    </source>
</evidence>
<dbReference type="SUPFAM" id="SSF88723">
    <property type="entry name" value="PIN domain-like"/>
    <property type="match status" value="1"/>
</dbReference>
<dbReference type="PANTHER" id="PTHR34610:SF3">
    <property type="entry name" value="SSL7007 PROTEIN"/>
    <property type="match status" value="1"/>
</dbReference>
<feature type="domain" description="VapC50 C-terminal" evidence="7">
    <location>
        <begin position="124"/>
        <end position="179"/>
    </location>
</feature>
<dbReference type="InterPro" id="IPR029060">
    <property type="entry name" value="PIN-like_dom_sf"/>
</dbReference>
<evidence type="ECO:0000256" key="2">
    <source>
        <dbReference type="ARBA" id="ARBA00022723"/>
    </source>
</evidence>
<dbReference type="Pfam" id="PF13470">
    <property type="entry name" value="PIN_3"/>
    <property type="match status" value="1"/>
</dbReference>
<dbReference type="InterPro" id="IPR002716">
    <property type="entry name" value="PIN_dom"/>
</dbReference>
<proteinExistence type="predicted"/>
<dbReference type="AlphaFoldDB" id="A0A1C5GWD2"/>
<dbReference type="GO" id="GO:0046872">
    <property type="term" value="F:metal ion binding"/>
    <property type="evidence" value="ECO:0007669"/>
    <property type="project" value="UniProtKB-KW"/>
</dbReference>
<keyword evidence="1" id="KW-0540">Nuclease</keyword>
<organism evidence="8 9">
    <name type="scientific">Micromonospora halophytica</name>
    <dbReference type="NCBI Taxonomy" id="47864"/>
    <lineage>
        <taxon>Bacteria</taxon>
        <taxon>Bacillati</taxon>
        <taxon>Actinomycetota</taxon>
        <taxon>Actinomycetes</taxon>
        <taxon>Micromonosporales</taxon>
        <taxon>Micromonosporaceae</taxon>
        <taxon>Micromonospora</taxon>
    </lineage>
</organism>
<feature type="domain" description="PIN" evidence="6">
    <location>
        <begin position="4"/>
        <end position="106"/>
    </location>
</feature>
<evidence type="ECO:0000313" key="8">
    <source>
        <dbReference type="EMBL" id="SCG38116.1"/>
    </source>
</evidence>
<sequence>MIVAVLDACVLVPSVLADTLLRCAEQDLYRPFWTQAILDEVRRNLPPSVLGTKAERRVEVMREYFPTAMVSGYEHLVAEMTNDPKDRHVLAAAVAADAEVIVTANLRDFPDHALAPYAIEVLHPDDFLCMLLDDSPDRIADIVVQQAEATGKGGRPKLSVDDVLGGLAGCRAIRFAHRVSLDLAGGRQPNCSGTPSGHDPRREPLT</sequence>
<dbReference type="InterPro" id="IPR002850">
    <property type="entry name" value="PIN_toxin-like"/>
</dbReference>
<evidence type="ECO:0000313" key="9">
    <source>
        <dbReference type="Proteomes" id="UP000199408"/>
    </source>
</evidence>
<dbReference type="Pfam" id="PF26343">
    <property type="entry name" value="VapC50_C"/>
    <property type="match status" value="1"/>
</dbReference>
<gene>
    <name evidence="8" type="ORF">GA0070560_102215</name>
</gene>